<proteinExistence type="predicted"/>
<accession>A0A812A1D9</accession>
<dbReference type="AlphaFoldDB" id="A0A812A1D9"/>
<reference evidence="1" key="1">
    <citation type="submission" date="2020-12" db="EMBL/GenBank/DDBJ databases">
        <authorList>
            <person name="Hahn C.J."/>
            <person name="Laso-Perez R."/>
            <person name="Vulcano F."/>
            <person name="Vaziourakis K.-M."/>
            <person name="Stokke R."/>
            <person name="Steen I.H."/>
            <person name="Teske A."/>
            <person name="Boetius A."/>
            <person name="Liebeke M."/>
            <person name="Amann R."/>
            <person name="Knittel K."/>
        </authorList>
    </citation>
    <scope>NUCLEOTIDE SEQUENCE</scope>
    <source>
        <strain evidence="1">Gfbio:c6db26ca-90af-429b-aeed-0e3e8aed0b5e:GoM-Arc1_AMV-AAA_792_C10</strain>
    </source>
</reference>
<dbReference type="Proteomes" id="UP000614580">
    <property type="component" value="Unassembled WGS sequence"/>
</dbReference>
<dbReference type="InterPro" id="IPR055979">
    <property type="entry name" value="DUF7557"/>
</dbReference>
<dbReference type="Pfam" id="PF24434">
    <property type="entry name" value="DUF7557"/>
    <property type="match status" value="1"/>
</dbReference>
<organism evidence="1 2">
    <name type="scientific">Candidatus Argoarchaeum ethanivorans</name>
    <dbReference type="NCBI Taxonomy" id="2608793"/>
    <lineage>
        <taxon>Archaea</taxon>
        <taxon>Methanobacteriati</taxon>
        <taxon>Methanobacteriota</taxon>
        <taxon>Stenosarchaea group</taxon>
        <taxon>Methanomicrobia</taxon>
        <taxon>Methanosarcinales</taxon>
        <taxon>Methanosarcinales incertae sedis</taxon>
        <taxon>GOM Arc I cluster</taxon>
        <taxon>Candidatus Argoarchaeum</taxon>
    </lineage>
</organism>
<gene>
    <name evidence="1" type="ORF">DNFNHJIP_00598</name>
</gene>
<dbReference type="EMBL" id="CAJHZY010000079">
    <property type="protein sequence ID" value="CAD7767191.1"/>
    <property type="molecule type" value="Genomic_DNA"/>
</dbReference>
<comment type="caution">
    <text evidence="1">The sequence shown here is derived from an EMBL/GenBank/DDBJ whole genome shotgun (WGS) entry which is preliminary data.</text>
</comment>
<evidence type="ECO:0000313" key="2">
    <source>
        <dbReference type="Proteomes" id="UP000614580"/>
    </source>
</evidence>
<evidence type="ECO:0000313" key="1">
    <source>
        <dbReference type="EMBL" id="CAD7767191.1"/>
    </source>
</evidence>
<name>A0A812A1D9_9EURY</name>
<protein>
    <submittedName>
        <fullName evidence="1">Uncharacterized protein</fullName>
    </submittedName>
</protein>
<sequence length="80" mass="9356">MATTIAVSMETREVLRKHGEKGESYDYIIRKLIEEVDWRALDNRWNRILGTERFTPIDEFYGCECGSCSSFHKVPTQNIL</sequence>